<name>A0A401LEG9_9FIRM</name>
<sequence length="182" mass="20649">MICLQSGGAIEGKIVELIGEYGALQMEQLQRYFSIEDTQMEKIIRKLVKKGRLVSDKENGYIKAFEQKTYDEGLAQCFWVVLDLKEAIEFHAVGRYPLLIAVYADGEAYEIYSCKKGDEMFLCHVIERLQEKVQGKVLIVLEDTEQIGKLQGINCIFCTVSREGEVRYYESSAVSTEAEPPA</sequence>
<reference evidence="1 2" key="1">
    <citation type="submission" date="2018-10" db="EMBL/GenBank/DDBJ databases">
        <title>Draft Genome Sequence of Anaerotignum sp. KCTC 15736.</title>
        <authorList>
            <person name="Choi S.H."/>
            <person name="Kim J.S."/>
            <person name="Kang S.W."/>
            <person name="Lee J.S."/>
            <person name="Park S.H."/>
        </authorList>
    </citation>
    <scope>NUCLEOTIDE SEQUENCE [LARGE SCALE GENOMIC DNA]</scope>
    <source>
        <strain evidence="1 2">KCTC 15736</strain>
    </source>
</reference>
<dbReference type="AlphaFoldDB" id="A0A401LEG9"/>
<dbReference type="Pfam" id="PF18954">
    <property type="entry name" value="DUF5697"/>
    <property type="match status" value="1"/>
</dbReference>
<dbReference type="EMBL" id="BHVZ01000004">
    <property type="protein sequence ID" value="GCB29928.1"/>
    <property type="molecule type" value="Genomic_DNA"/>
</dbReference>
<evidence type="ECO:0000313" key="2">
    <source>
        <dbReference type="Proteomes" id="UP000287361"/>
    </source>
</evidence>
<organism evidence="1 2">
    <name type="scientific">Anaerotignum faecicola</name>
    <dbReference type="NCBI Taxonomy" id="2358141"/>
    <lineage>
        <taxon>Bacteria</taxon>
        <taxon>Bacillati</taxon>
        <taxon>Bacillota</taxon>
        <taxon>Clostridia</taxon>
        <taxon>Lachnospirales</taxon>
        <taxon>Anaerotignaceae</taxon>
        <taxon>Anaerotignum</taxon>
    </lineage>
</organism>
<accession>A0A401LEG9</accession>
<dbReference type="InterPro" id="IPR043752">
    <property type="entry name" value="DUF5697"/>
</dbReference>
<dbReference type="Proteomes" id="UP000287361">
    <property type="component" value="Unassembled WGS sequence"/>
</dbReference>
<proteinExistence type="predicted"/>
<keyword evidence="2" id="KW-1185">Reference proteome</keyword>
<gene>
    <name evidence="1" type="ORF">KGMB03357_15890</name>
</gene>
<dbReference type="OrthoDB" id="1908366at2"/>
<protein>
    <submittedName>
        <fullName evidence="1">Uncharacterized protein</fullName>
    </submittedName>
</protein>
<comment type="caution">
    <text evidence="1">The sequence shown here is derived from an EMBL/GenBank/DDBJ whole genome shotgun (WGS) entry which is preliminary data.</text>
</comment>
<evidence type="ECO:0000313" key="1">
    <source>
        <dbReference type="EMBL" id="GCB29928.1"/>
    </source>
</evidence>